<protein>
    <submittedName>
        <fullName evidence="6">Multicopper oxidase domain-containing protein</fullName>
    </submittedName>
</protein>
<evidence type="ECO:0000259" key="4">
    <source>
        <dbReference type="Pfam" id="PF07731"/>
    </source>
</evidence>
<dbReference type="EMBL" id="CP053085">
    <property type="protein sequence ID" value="QJR37567.1"/>
    <property type="molecule type" value="Genomic_DNA"/>
</dbReference>
<evidence type="ECO:0000256" key="1">
    <source>
        <dbReference type="ARBA" id="ARBA00022723"/>
    </source>
</evidence>
<dbReference type="InterPro" id="IPR008972">
    <property type="entry name" value="Cupredoxin"/>
</dbReference>
<dbReference type="InterPro" id="IPR011707">
    <property type="entry name" value="Cu-oxidase-like_N"/>
</dbReference>
<dbReference type="Proteomes" id="UP000500938">
    <property type="component" value="Chromosome"/>
</dbReference>
<evidence type="ECO:0000313" key="6">
    <source>
        <dbReference type="EMBL" id="QJR37567.1"/>
    </source>
</evidence>
<name>A0A6M4IVD9_9BACT</name>
<organism evidence="6 7">
    <name type="scientific">Gemmatimonas groenlandica</name>
    <dbReference type="NCBI Taxonomy" id="2732249"/>
    <lineage>
        <taxon>Bacteria</taxon>
        <taxon>Pseudomonadati</taxon>
        <taxon>Gemmatimonadota</taxon>
        <taxon>Gemmatimonadia</taxon>
        <taxon>Gemmatimonadales</taxon>
        <taxon>Gemmatimonadaceae</taxon>
        <taxon>Gemmatimonas</taxon>
    </lineage>
</organism>
<dbReference type="AlphaFoldDB" id="A0A6M4IVD9"/>
<dbReference type="RefSeq" id="WP_171227002.1">
    <property type="nucleotide sequence ID" value="NZ_CP053085.1"/>
</dbReference>
<evidence type="ECO:0000256" key="2">
    <source>
        <dbReference type="ARBA" id="ARBA00023002"/>
    </source>
</evidence>
<dbReference type="InterPro" id="IPR011706">
    <property type="entry name" value="Cu-oxidase_C"/>
</dbReference>
<keyword evidence="1" id="KW-0479">Metal-binding</keyword>
<evidence type="ECO:0000313" key="7">
    <source>
        <dbReference type="Proteomes" id="UP000500938"/>
    </source>
</evidence>
<feature type="domain" description="Plastocyanin-like" evidence="5">
    <location>
        <begin position="375"/>
        <end position="474"/>
    </location>
</feature>
<dbReference type="InterPro" id="IPR045087">
    <property type="entry name" value="Cu-oxidase_fam"/>
</dbReference>
<dbReference type="Gene3D" id="2.60.40.420">
    <property type="entry name" value="Cupredoxins - blue copper proteins"/>
    <property type="match status" value="3"/>
</dbReference>
<dbReference type="GO" id="GO:0005507">
    <property type="term" value="F:copper ion binding"/>
    <property type="evidence" value="ECO:0007669"/>
    <property type="project" value="InterPro"/>
</dbReference>
<keyword evidence="7" id="KW-1185">Reference proteome</keyword>
<dbReference type="KEGG" id="ggr:HKW67_19615"/>
<proteinExistence type="predicted"/>
<dbReference type="GO" id="GO:0016491">
    <property type="term" value="F:oxidoreductase activity"/>
    <property type="evidence" value="ECO:0007669"/>
    <property type="project" value="UniProtKB-KW"/>
</dbReference>
<keyword evidence="3" id="KW-0186">Copper</keyword>
<gene>
    <name evidence="6" type="ORF">HKW67_19615</name>
</gene>
<dbReference type="SUPFAM" id="SSF49503">
    <property type="entry name" value="Cupredoxins"/>
    <property type="match status" value="3"/>
</dbReference>
<evidence type="ECO:0000259" key="5">
    <source>
        <dbReference type="Pfam" id="PF07732"/>
    </source>
</evidence>
<reference evidence="6 7" key="1">
    <citation type="submission" date="2020-05" db="EMBL/GenBank/DDBJ databases">
        <title>Complete genome sequence of Gemmatimonas greenlandica TET16.</title>
        <authorList>
            <person name="Zeng Y."/>
        </authorList>
    </citation>
    <scope>NUCLEOTIDE SEQUENCE [LARGE SCALE GENOMIC DNA]</scope>
    <source>
        <strain evidence="6 7">TET16</strain>
    </source>
</reference>
<feature type="domain" description="Plastocyanin-like" evidence="4">
    <location>
        <begin position="194"/>
        <end position="294"/>
    </location>
</feature>
<dbReference type="Pfam" id="PF07731">
    <property type="entry name" value="Cu-oxidase_2"/>
    <property type="match status" value="1"/>
</dbReference>
<accession>A0A6M4IVD9</accession>
<dbReference type="PANTHER" id="PTHR11709:SF394">
    <property type="entry name" value="FI03373P-RELATED"/>
    <property type="match status" value="1"/>
</dbReference>
<dbReference type="Pfam" id="PF07732">
    <property type="entry name" value="Cu-oxidase_3"/>
    <property type="match status" value="1"/>
</dbReference>
<dbReference type="PANTHER" id="PTHR11709">
    <property type="entry name" value="MULTI-COPPER OXIDASE"/>
    <property type="match status" value="1"/>
</dbReference>
<sequence>MFARPWSYLLVAALTTWFGIGTRAVTPVADANDNRRAAGRKVADTMFVDLDIRMARWYPEGEGGDVVEGPVIGEVGRAPQVPAPLIRVRAGTVIMARITNALTDSAVTWRGLNRKPGFDTITLKPGETTMRRFVAGAPGTYVYGAQVGVVNWDVREREQTYGAFVVDSIGARTDDRIFVMNVWGDGSPEKYRNALAINGRGWPYTERITAQTGDTLRWRIVNGTIRVHPMHLHGFYFKMLAKADSSRATHIAKAKQPMLVTELMDPFTTMDMEWVAARSGNWLFHCHLAFHAVADTRYTPGVSDHDHHSADAAKHMAGLVMGISVTDRVRTVAARRVAPRTMRLHVQEGARRGKSERALGFVLQEGASPAADSVNIPGSPLILTRGQPTDITVINHLKESTAVHWHGIELESFSDGVAGWSGAAGKHAPAIAPGDSFVARLTLPRAGTFIYHTHLNDVVQLTSGLYGGIVVLEPGQRYNPARDHLFVVGWDGPDEPARLLVNGDSAPPPKLLARGVTHRLRFVFIGAVNGNTLTLSDSTGPVTWRAVARDGYEMPAAQRELLPAKFRGWAGQTWDFEFQTDRPGVYRLTFGNPAKPVWKGELVVR</sequence>
<keyword evidence="2" id="KW-0560">Oxidoreductase</keyword>
<evidence type="ECO:0000256" key="3">
    <source>
        <dbReference type="ARBA" id="ARBA00023008"/>
    </source>
</evidence>